<comment type="caution">
    <text evidence="1">The sequence shown here is derived from an EMBL/GenBank/DDBJ whole genome shotgun (WGS) entry which is preliminary data.</text>
</comment>
<dbReference type="Proteomes" id="UP000224567">
    <property type="component" value="Unassembled WGS sequence"/>
</dbReference>
<dbReference type="EMBL" id="MLFT02000008">
    <property type="protein sequence ID" value="PHT40458.1"/>
    <property type="molecule type" value="Genomic_DNA"/>
</dbReference>
<dbReference type="OrthoDB" id="10633468at2759"/>
<name>A0A2G2W5G2_CAPBA</name>
<evidence type="ECO:0000313" key="1">
    <source>
        <dbReference type="EMBL" id="PHT40458.1"/>
    </source>
</evidence>
<proteinExistence type="predicted"/>
<dbReference type="STRING" id="33114.A0A2G2W5G2"/>
<gene>
    <name evidence="1" type="ORF">CQW23_19312</name>
</gene>
<keyword evidence="2" id="KW-1185">Reference proteome</keyword>
<evidence type="ECO:0000313" key="2">
    <source>
        <dbReference type="Proteomes" id="UP000224567"/>
    </source>
</evidence>
<protein>
    <submittedName>
        <fullName evidence="1">Uncharacterized protein</fullName>
    </submittedName>
</protein>
<organism evidence="1 2">
    <name type="scientific">Capsicum baccatum</name>
    <name type="common">Peruvian pepper</name>
    <dbReference type="NCBI Taxonomy" id="33114"/>
    <lineage>
        <taxon>Eukaryota</taxon>
        <taxon>Viridiplantae</taxon>
        <taxon>Streptophyta</taxon>
        <taxon>Embryophyta</taxon>
        <taxon>Tracheophyta</taxon>
        <taxon>Spermatophyta</taxon>
        <taxon>Magnoliopsida</taxon>
        <taxon>eudicotyledons</taxon>
        <taxon>Gunneridae</taxon>
        <taxon>Pentapetalae</taxon>
        <taxon>asterids</taxon>
        <taxon>lamiids</taxon>
        <taxon>Solanales</taxon>
        <taxon>Solanaceae</taxon>
        <taxon>Solanoideae</taxon>
        <taxon>Capsiceae</taxon>
        <taxon>Capsicum</taxon>
    </lineage>
</organism>
<sequence length="114" mass="12549">MTALFEKPNDEMGVLLGYTSTVTQNGISHAFSDSKLQEYGKRSAYYSQEGISSFFSLNFLPAQLSSLGVSSAQESLGSLYQSTYLVSSQNHIRVHNGESTVATDLVNFQFYLLT</sequence>
<reference evidence="2" key="2">
    <citation type="journal article" date="2017" name="J. Anim. Genet.">
        <title>Multiple reference genome sequences of hot pepper reveal the massive evolution of plant disease resistance genes by retroduplication.</title>
        <authorList>
            <person name="Kim S."/>
            <person name="Park J."/>
            <person name="Yeom S.-I."/>
            <person name="Kim Y.-M."/>
            <person name="Seo E."/>
            <person name="Kim K.-T."/>
            <person name="Kim M.-S."/>
            <person name="Lee J.M."/>
            <person name="Cheong K."/>
            <person name="Shin H.-S."/>
            <person name="Kim S.-B."/>
            <person name="Han K."/>
            <person name="Lee J."/>
            <person name="Park M."/>
            <person name="Lee H.-A."/>
            <person name="Lee H.-Y."/>
            <person name="Lee Y."/>
            <person name="Oh S."/>
            <person name="Lee J.H."/>
            <person name="Choi E."/>
            <person name="Choi E."/>
            <person name="Lee S.E."/>
            <person name="Jeon J."/>
            <person name="Kim H."/>
            <person name="Choi G."/>
            <person name="Song H."/>
            <person name="Lee J."/>
            <person name="Lee S.-C."/>
            <person name="Kwon J.-K."/>
            <person name="Lee H.-Y."/>
            <person name="Koo N."/>
            <person name="Hong Y."/>
            <person name="Kim R.W."/>
            <person name="Kang W.-H."/>
            <person name="Huh J.H."/>
            <person name="Kang B.-C."/>
            <person name="Yang T.-J."/>
            <person name="Lee Y.-H."/>
            <person name="Bennetzen J.L."/>
            <person name="Choi D."/>
        </authorList>
    </citation>
    <scope>NUCLEOTIDE SEQUENCE [LARGE SCALE GENOMIC DNA]</scope>
    <source>
        <strain evidence="2">cv. PBC81</strain>
    </source>
</reference>
<accession>A0A2G2W5G2</accession>
<reference evidence="1 2" key="1">
    <citation type="journal article" date="2017" name="Genome Biol.">
        <title>New reference genome sequences of hot pepper reveal the massive evolution of plant disease-resistance genes by retroduplication.</title>
        <authorList>
            <person name="Kim S."/>
            <person name="Park J."/>
            <person name="Yeom S.I."/>
            <person name="Kim Y.M."/>
            <person name="Seo E."/>
            <person name="Kim K.T."/>
            <person name="Kim M.S."/>
            <person name="Lee J.M."/>
            <person name="Cheong K."/>
            <person name="Shin H.S."/>
            <person name="Kim S.B."/>
            <person name="Han K."/>
            <person name="Lee J."/>
            <person name="Park M."/>
            <person name="Lee H.A."/>
            <person name="Lee H.Y."/>
            <person name="Lee Y."/>
            <person name="Oh S."/>
            <person name="Lee J.H."/>
            <person name="Choi E."/>
            <person name="Choi E."/>
            <person name="Lee S.E."/>
            <person name="Jeon J."/>
            <person name="Kim H."/>
            <person name="Choi G."/>
            <person name="Song H."/>
            <person name="Lee J."/>
            <person name="Lee S.C."/>
            <person name="Kwon J.K."/>
            <person name="Lee H.Y."/>
            <person name="Koo N."/>
            <person name="Hong Y."/>
            <person name="Kim R.W."/>
            <person name="Kang W.H."/>
            <person name="Huh J.H."/>
            <person name="Kang B.C."/>
            <person name="Yang T.J."/>
            <person name="Lee Y.H."/>
            <person name="Bennetzen J.L."/>
            <person name="Choi D."/>
        </authorList>
    </citation>
    <scope>NUCLEOTIDE SEQUENCE [LARGE SCALE GENOMIC DNA]</scope>
    <source>
        <strain evidence="2">cv. PBC81</strain>
    </source>
</reference>
<dbReference type="AlphaFoldDB" id="A0A2G2W5G2"/>